<dbReference type="EMBL" id="BPQB01000002">
    <property type="protein sequence ID" value="GJE85478.1"/>
    <property type="molecule type" value="Genomic_DNA"/>
</dbReference>
<gene>
    <name evidence="2" type="ORF">PsYK624_015570</name>
</gene>
<accession>A0A9P3FZJ2</accession>
<reference evidence="2 3" key="1">
    <citation type="submission" date="2021-08" db="EMBL/GenBank/DDBJ databases">
        <title>Draft Genome Sequence of Phanerochaete sordida strain YK-624.</title>
        <authorList>
            <person name="Mori T."/>
            <person name="Dohra H."/>
            <person name="Suzuki T."/>
            <person name="Kawagishi H."/>
            <person name="Hirai H."/>
        </authorList>
    </citation>
    <scope>NUCLEOTIDE SEQUENCE [LARGE SCALE GENOMIC DNA]</scope>
    <source>
        <strain evidence="2 3">YK-624</strain>
    </source>
</reference>
<sequence>MSTTPTTRPELFEIVVAPSAPDAPPASLFSADGLWHTQDLFVVAPHGDDAPQYPHSERARPDPSGGRGWVYKGRAGDWIKTVTGFVDTRAIEDAVRRECADIVGDALVVGSGRIHPVLLVETLAAPTQPPDESLALRPHAPDGHTMNTSHAKHVKEAKLATEIVRRLEPLCGTLFPYERIARPHQVLVLPPGALLRNREKGNLRRDACEEAFREQIDAVFVSRG</sequence>
<name>A0A9P3FZJ2_9APHY</name>
<evidence type="ECO:0000256" key="1">
    <source>
        <dbReference type="SAM" id="MobiDB-lite"/>
    </source>
</evidence>
<evidence type="ECO:0000313" key="3">
    <source>
        <dbReference type="Proteomes" id="UP000703269"/>
    </source>
</evidence>
<dbReference type="Proteomes" id="UP000703269">
    <property type="component" value="Unassembled WGS sequence"/>
</dbReference>
<protein>
    <submittedName>
        <fullName evidence="2">Uncharacterized protein</fullName>
    </submittedName>
</protein>
<dbReference type="SUPFAM" id="SSF56801">
    <property type="entry name" value="Acetyl-CoA synthetase-like"/>
    <property type="match status" value="1"/>
</dbReference>
<evidence type="ECO:0000313" key="2">
    <source>
        <dbReference type="EMBL" id="GJE85478.1"/>
    </source>
</evidence>
<dbReference type="OrthoDB" id="429813at2759"/>
<organism evidence="2 3">
    <name type="scientific">Phanerochaete sordida</name>
    <dbReference type="NCBI Taxonomy" id="48140"/>
    <lineage>
        <taxon>Eukaryota</taxon>
        <taxon>Fungi</taxon>
        <taxon>Dikarya</taxon>
        <taxon>Basidiomycota</taxon>
        <taxon>Agaricomycotina</taxon>
        <taxon>Agaricomycetes</taxon>
        <taxon>Polyporales</taxon>
        <taxon>Phanerochaetaceae</taxon>
        <taxon>Phanerochaete</taxon>
    </lineage>
</organism>
<keyword evidence="3" id="KW-1185">Reference proteome</keyword>
<dbReference type="AlphaFoldDB" id="A0A9P3FZJ2"/>
<feature type="region of interest" description="Disordered" evidence="1">
    <location>
        <begin position="45"/>
        <end position="67"/>
    </location>
</feature>
<proteinExistence type="predicted"/>
<comment type="caution">
    <text evidence="2">The sequence shown here is derived from an EMBL/GenBank/DDBJ whole genome shotgun (WGS) entry which is preliminary data.</text>
</comment>